<proteinExistence type="predicted"/>
<dbReference type="Proteomes" id="UP000295345">
    <property type="component" value="Unassembled WGS sequence"/>
</dbReference>
<gene>
    <name evidence="3" type="ORF">E1283_10145</name>
</gene>
<dbReference type="Pfam" id="PF00903">
    <property type="entry name" value="Glyoxalase"/>
    <property type="match status" value="1"/>
</dbReference>
<dbReference type="Gene3D" id="3.10.180.10">
    <property type="entry name" value="2,3-Dihydroxybiphenyl 1,2-Dioxygenase, domain 1"/>
    <property type="match status" value="1"/>
</dbReference>
<name>A0A4R4TLU9_9ACTN</name>
<dbReference type="InterPro" id="IPR004360">
    <property type="entry name" value="Glyas_Fos-R_dOase_dom"/>
</dbReference>
<dbReference type="EMBL" id="SMKI01000080">
    <property type="protein sequence ID" value="TDC76282.1"/>
    <property type="molecule type" value="Genomic_DNA"/>
</dbReference>
<dbReference type="AlphaFoldDB" id="A0A4R4TLU9"/>
<feature type="domain" description="Glyoxalase/fosfomycin resistance/dioxygenase" evidence="2">
    <location>
        <begin position="26"/>
        <end position="128"/>
    </location>
</feature>
<sequence length="138" mass="15373">MTEELFWRTRNDSSGLADPRVFVRVFLAPGRLEAAVPFYERIQGVPADGRFSFRTLRLAMVGAFLLIEGSTEDLRPFRDTAGTLLVDDVRPYHDRLVAAGAEIWQPLQPVPTGAGFSARHPDGTSVEYVHHRPRPDGA</sequence>
<dbReference type="RefSeq" id="WP_132817616.1">
    <property type="nucleotide sequence ID" value="NZ_SMKI01000080.1"/>
</dbReference>
<protein>
    <submittedName>
        <fullName evidence="3">VOC family protein</fullName>
    </submittedName>
</protein>
<evidence type="ECO:0000259" key="2">
    <source>
        <dbReference type="Pfam" id="PF00903"/>
    </source>
</evidence>
<dbReference type="OrthoDB" id="1492945at2"/>
<dbReference type="InterPro" id="IPR029068">
    <property type="entry name" value="Glyas_Bleomycin-R_OHBP_Dase"/>
</dbReference>
<evidence type="ECO:0000313" key="3">
    <source>
        <dbReference type="EMBL" id="TDC76282.1"/>
    </source>
</evidence>
<organism evidence="3 4">
    <name type="scientific">Streptomyces hainanensis</name>
    <dbReference type="NCBI Taxonomy" id="402648"/>
    <lineage>
        <taxon>Bacteria</taxon>
        <taxon>Bacillati</taxon>
        <taxon>Actinomycetota</taxon>
        <taxon>Actinomycetes</taxon>
        <taxon>Kitasatosporales</taxon>
        <taxon>Streptomycetaceae</taxon>
        <taxon>Streptomyces</taxon>
    </lineage>
</organism>
<reference evidence="3 4" key="1">
    <citation type="submission" date="2019-03" db="EMBL/GenBank/DDBJ databases">
        <title>Draft genome sequences of novel Actinobacteria.</title>
        <authorList>
            <person name="Sahin N."/>
            <person name="Ay H."/>
            <person name="Saygin H."/>
        </authorList>
    </citation>
    <scope>NUCLEOTIDE SEQUENCE [LARGE SCALE GENOMIC DNA]</scope>
    <source>
        <strain evidence="3 4">DSM 41900</strain>
    </source>
</reference>
<feature type="compositionally biased region" description="Basic and acidic residues" evidence="1">
    <location>
        <begin position="128"/>
        <end position="138"/>
    </location>
</feature>
<evidence type="ECO:0000313" key="4">
    <source>
        <dbReference type="Proteomes" id="UP000295345"/>
    </source>
</evidence>
<evidence type="ECO:0000256" key="1">
    <source>
        <dbReference type="SAM" id="MobiDB-lite"/>
    </source>
</evidence>
<accession>A0A4R4TLU9</accession>
<comment type="caution">
    <text evidence="3">The sequence shown here is derived from an EMBL/GenBank/DDBJ whole genome shotgun (WGS) entry which is preliminary data.</text>
</comment>
<feature type="region of interest" description="Disordered" evidence="1">
    <location>
        <begin position="114"/>
        <end position="138"/>
    </location>
</feature>
<dbReference type="SUPFAM" id="SSF54593">
    <property type="entry name" value="Glyoxalase/Bleomycin resistance protein/Dihydroxybiphenyl dioxygenase"/>
    <property type="match status" value="1"/>
</dbReference>
<keyword evidence="4" id="KW-1185">Reference proteome</keyword>